<dbReference type="Proteomes" id="UP000324104">
    <property type="component" value="Unassembled WGS sequence"/>
</dbReference>
<organism evidence="3 4">
    <name type="scientific">Natrialba swarupiae</name>
    <dbReference type="NCBI Taxonomy" id="2448032"/>
    <lineage>
        <taxon>Archaea</taxon>
        <taxon>Methanobacteriati</taxon>
        <taxon>Methanobacteriota</taxon>
        <taxon>Stenosarchaea group</taxon>
        <taxon>Halobacteria</taxon>
        <taxon>Halobacteriales</taxon>
        <taxon>Natrialbaceae</taxon>
        <taxon>Natrialba</taxon>
    </lineage>
</organism>
<dbReference type="RefSeq" id="WP_149080874.1">
    <property type="nucleotide sequence ID" value="NZ_VTAW01000007.1"/>
</dbReference>
<evidence type="ECO:0000313" key="3">
    <source>
        <dbReference type="EMBL" id="TYT62587.1"/>
    </source>
</evidence>
<dbReference type="InterPro" id="IPR036661">
    <property type="entry name" value="Luciferase-like_sf"/>
</dbReference>
<dbReference type="SUPFAM" id="SSF51679">
    <property type="entry name" value="Bacterial luciferase-like"/>
    <property type="match status" value="1"/>
</dbReference>
<feature type="domain" description="Luciferase-like" evidence="2">
    <location>
        <begin position="3"/>
        <end position="276"/>
    </location>
</feature>
<dbReference type="PANTHER" id="PTHR43244">
    <property type="match status" value="1"/>
</dbReference>
<accession>A0A5D5ANT8</accession>
<gene>
    <name evidence="3" type="ORF">FYC77_07415</name>
</gene>
<evidence type="ECO:0000256" key="1">
    <source>
        <dbReference type="ARBA" id="ARBA00023002"/>
    </source>
</evidence>
<dbReference type="GO" id="GO:0016705">
    <property type="term" value="F:oxidoreductase activity, acting on paired donors, with incorporation or reduction of molecular oxygen"/>
    <property type="evidence" value="ECO:0007669"/>
    <property type="project" value="InterPro"/>
</dbReference>
<evidence type="ECO:0000313" key="4">
    <source>
        <dbReference type="Proteomes" id="UP000324104"/>
    </source>
</evidence>
<dbReference type="EMBL" id="VTAW01000007">
    <property type="protein sequence ID" value="TYT62587.1"/>
    <property type="molecule type" value="Genomic_DNA"/>
</dbReference>
<keyword evidence="1" id="KW-0560">Oxidoreductase</keyword>
<proteinExistence type="predicted"/>
<dbReference type="InterPro" id="IPR011251">
    <property type="entry name" value="Luciferase-like_dom"/>
</dbReference>
<dbReference type="Pfam" id="PF00296">
    <property type="entry name" value="Bac_luciferase"/>
    <property type="match status" value="1"/>
</dbReference>
<dbReference type="Gene3D" id="3.20.20.30">
    <property type="entry name" value="Luciferase-like domain"/>
    <property type="match status" value="1"/>
</dbReference>
<sequence>MAEFGININNREPLLVESYTVERMLDLGEAAGENGFDSVWVGDSLLDRPRLEPISLLGNLAARTDDVKLGTGCMITPLRHPVQFLQAWNSLEMISDGRMELGACMGPPTPGCKEQYEVLDLDYRKRAKMLEEQLEIFKQFWREGELNYDGDIYQFDDVDFRRGPEIRDLAPVQEEPPILVVSNPAHHDSGSDDVINRAAKRIVELGDGWMAAGLSDAPEEYARQWQSIVDYAEANGHDPDDVHTTFQVTMTIDDDTDAADEKMDEYIQTYYPQLYKGKDPAEWGPSGDANDLIEWIEEFHESGCEEFIIRFGGEDQFEQMEKFADEVLPAF</sequence>
<comment type="caution">
    <text evidence="3">The sequence shown here is derived from an EMBL/GenBank/DDBJ whole genome shotgun (WGS) entry which is preliminary data.</text>
</comment>
<dbReference type="AlphaFoldDB" id="A0A5D5ANT8"/>
<name>A0A5D5ANT8_9EURY</name>
<dbReference type="InterPro" id="IPR050564">
    <property type="entry name" value="F420-G6PD/mer"/>
</dbReference>
<keyword evidence="4" id="KW-1185">Reference proteome</keyword>
<evidence type="ECO:0000259" key="2">
    <source>
        <dbReference type="Pfam" id="PF00296"/>
    </source>
</evidence>
<dbReference type="PANTHER" id="PTHR43244:SF1">
    <property type="entry name" value="5,10-METHYLENETETRAHYDROMETHANOPTERIN REDUCTASE"/>
    <property type="match status" value="1"/>
</dbReference>
<reference evidence="3 4" key="1">
    <citation type="submission" date="2019-08" db="EMBL/GenBank/DDBJ databases">
        <title>Archaea genome.</title>
        <authorList>
            <person name="Kajale S."/>
            <person name="Shouche Y."/>
            <person name="Deshpande N."/>
            <person name="Sharma A."/>
        </authorList>
    </citation>
    <scope>NUCLEOTIDE SEQUENCE [LARGE SCALE GENOMIC DNA]</scope>
    <source>
        <strain evidence="3 4">ESP3B_9</strain>
    </source>
</reference>
<protein>
    <submittedName>
        <fullName evidence="3">LLM class flavin-dependent oxidoreductase</fullName>
    </submittedName>
</protein>